<dbReference type="SUPFAM" id="SSF52540">
    <property type="entry name" value="P-loop containing nucleoside triphosphate hydrolases"/>
    <property type="match status" value="1"/>
</dbReference>
<accession>A0A9J7MJ67</accession>
<feature type="region of interest" description="Disordered" evidence="2">
    <location>
        <begin position="401"/>
        <end position="421"/>
    </location>
</feature>
<dbReference type="Pfam" id="PF00685">
    <property type="entry name" value="Sulfotransfer_1"/>
    <property type="match status" value="1"/>
</dbReference>
<gene>
    <name evidence="5" type="primary">LOC118411215</name>
</gene>
<name>A0A9J7MJ67_BRAFL</name>
<feature type="compositionally biased region" description="Basic and acidic residues" evidence="2">
    <location>
        <begin position="43"/>
        <end position="61"/>
    </location>
</feature>
<evidence type="ECO:0000256" key="2">
    <source>
        <dbReference type="SAM" id="MobiDB-lite"/>
    </source>
</evidence>
<feature type="domain" description="Sulfotransferase" evidence="3">
    <location>
        <begin position="148"/>
        <end position="447"/>
    </location>
</feature>
<dbReference type="GeneID" id="118411215"/>
<evidence type="ECO:0000256" key="1">
    <source>
        <dbReference type="RuleBase" id="RU361155"/>
    </source>
</evidence>
<reference evidence="4" key="1">
    <citation type="journal article" date="2020" name="Nat. Ecol. Evol.">
        <title>Deeply conserved synteny resolves early events in vertebrate evolution.</title>
        <authorList>
            <person name="Simakov O."/>
            <person name="Marletaz F."/>
            <person name="Yue J.X."/>
            <person name="O'Connell B."/>
            <person name="Jenkins J."/>
            <person name="Brandt A."/>
            <person name="Calef R."/>
            <person name="Tung C.H."/>
            <person name="Huang T.K."/>
            <person name="Schmutz J."/>
            <person name="Satoh N."/>
            <person name="Yu J.K."/>
            <person name="Putnam N.H."/>
            <person name="Green R.E."/>
            <person name="Rokhsar D.S."/>
        </authorList>
    </citation>
    <scope>NUCLEOTIDE SEQUENCE [LARGE SCALE GENOMIC DNA]</scope>
    <source>
        <strain evidence="4">S238N-H82</strain>
    </source>
</reference>
<dbReference type="InterPro" id="IPR027417">
    <property type="entry name" value="P-loop_NTPase"/>
</dbReference>
<dbReference type="InterPro" id="IPR051135">
    <property type="entry name" value="Gal/GlcNAc/GalNAc_ST"/>
</dbReference>
<keyword evidence="1" id="KW-0808">Transferase</keyword>
<organism evidence="4 5">
    <name type="scientific">Branchiostoma floridae</name>
    <name type="common">Florida lancelet</name>
    <name type="synonym">Amphioxus</name>
    <dbReference type="NCBI Taxonomy" id="7739"/>
    <lineage>
        <taxon>Eukaryota</taxon>
        <taxon>Metazoa</taxon>
        <taxon>Chordata</taxon>
        <taxon>Cephalochordata</taxon>
        <taxon>Leptocardii</taxon>
        <taxon>Amphioxiformes</taxon>
        <taxon>Branchiostomatidae</taxon>
        <taxon>Branchiostoma</taxon>
    </lineage>
</organism>
<dbReference type="InterPro" id="IPR000863">
    <property type="entry name" value="Sulfotransferase_dom"/>
</dbReference>
<dbReference type="PANTHER" id="PTHR10704">
    <property type="entry name" value="CARBOHYDRATE SULFOTRANSFERASE"/>
    <property type="match status" value="1"/>
</dbReference>
<dbReference type="Proteomes" id="UP000001554">
    <property type="component" value="Chromosome 3"/>
</dbReference>
<dbReference type="FunFam" id="3.40.50.300:FF:003046">
    <property type="entry name" value="Sulfotransferase"/>
    <property type="match status" value="1"/>
</dbReference>
<reference evidence="5" key="2">
    <citation type="submission" date="2025-08" db="UniProtKB">
        <authorList>
            <consortium name="RefSeq"/>
        </authorList>
    </citation>
    <scope>IDENTIFICATION</scope>
    <source>
        <strain evidence="5">S238N-H82</strain>
        <tissue evidence="5">Testes</tissue>
    </source>
</reference>
<evidence type="ECO:0000313" key="4">
    <source>
        <dbReference type="Proteomes" id="UP000001554"/>
    </source>
</evidence>
<dbReference type="AlphaFoldDB" id="A0A9J7MJ67"/>
<dbReference type="GO" id="GO:0008146">
    <property type="term" value="F:sulfotransferase activity"/>
    <property type="evidence" value="ECO:0007669"/>
    <property type="project" value="InterPro"/>
</dbReference>
<comment type="similarity">
    <text evidence="1">Belongs to the sulfotransferase 1 family.</text>
</comment>
<feature type="compositionally biased region" description="Basic and acidic residues" evidence="2">
    <location>
        <begin position="408"/>
        <end position="421"/>
    </location>
</feature>
<proteinExistence type="inferred from homology"/>
<evidence type="ECO:0000313" key="5">
    <source>
        <dbReference type="RefSeq" id="XP_035669199.1"/>
    </source>
</evidence>
<feature type="compositionally biased region" description="Basic and acidic residues" evidence="2">
    <location>
        <begin position="83"/>
        <end position="93"/>
    </location>
</feature>
<dbReference type="EC" id="2.8.2.-" evidence="1"/>
<dbReference type="PANTHER" id="PTHR10704:SF44">
    <property type="entry name" value="LD35051P-RELATED"/>
    <property type="match status" value="1"/>
</dbReference>
<feature type="region of interest" description="Disordered" evidence="2">
    <location>
        <begin position="43"/>
        <end position="143"/>
    </location>
</feature>
<sequence>MIKMYKRCLSLKKALLLVFCVGCTSFMYYLVMLPNDAREAAKSKFETPAEVRSRVERETRATETSLLSPNEPHHAPPTVKVPDNVKHTPKEPDNAQPIPKVPDNVQPAPKEPDNAQPAPKYSDCKCGKPTPQEPVKPTSTEAAEHKRTAVIIMTRMRSGSTFVGEIFNQHPEAFYIFEPIWALENHRNKTYNSPKFQVEWLHSLADCRLDGVQDILNVYLTSKGLGVMATCRAVDGLCARYRNFTSQWPGRCPIPDDKMSQVVGNACLTKRFTAIKTIRLEDIDPLQQIAENAEINLKVIQLVRDPRGVIASRLSLVQKNVSVMTALHNQVDENEVRELCDWMTRNKPTNQGPNSWLQKHHALLRYEDIGRNPIGLMKKVYKFIDTPSHENVTKWLQTHTKTSKKIKERRDPFGTKKDPEKTMNEWRTKLNFKDVQKIQSICKEAMYMHGYKFVMSESEMSDSSLNFHGPNVSLLDIK</sequence>
<dbReference type="RefSeq" id="XP_035669199.1">
    <property type="nucleotide sequence ID" value="XM_035813306.1"/>
</dbReference>
<dbReference type="Gene3D" id="3.40.50.300">
    <property type="entry name" value="P-loop containing nucleotide triphosphate hydrolases"/>
    <property type="match status" value="1"/>
</dbReference>
<protein>
    <recommendedName>
        <fullName evidence="1">Sulfotransferase</fullName>
        <ecNumber evidence="1">2.8.2.-</ecNumber>
    </recommendedName>
</protein>
<evidence type="ECO:0000259" key="3">
    <source>
        <dbReference type="Pfam" id="PF00685"/>
    </source>
</evidence>
<keyword evidence="4" id="KW-1185">Reference proteome</keyword>